<feature type="repeat" description="WD" evidence="7">
    <location>
        <begin position="97"/>
        <end position="130"/>
    </location>
</feature>
<evidence type="ECO:0000256" key="2">
    <source>
        <dbReference type="ARBA" id="ARBA00013194"/>
    </source>
</evidence>
<accession>A0A8J5XHL8</accession>
<evidence type="ECO:0000256" key="3">
    <source>
        <dbReference type="ARBA" id="ARBA00022574"/>
    </source>
</evidence>
<dbReference type="EMBL" id="JAGTXO010000029">
    <property type="protein sequence ID" value="KAG8460999.1"/>
    <property type="molecule type" value="Genomic_DNA"/>
</dbReference>
<protein>
    <recommendedName>
        <fullName evidence="2">peptidylprolyl isomerase</fullName>
        <ecNumber evidence="2">5.2.1.8</ecNumber>
    </recommendedName>
</protein>
<evidence type="ECO:0000256" key="1">
    <source>
        <dbReference type="ARBA" id="ARBA00000971"/>
    </source>
</evidence>
<dbReference type="PRINTS" id="PR00153">
    <property type="entry name" value="CSAPPISMRASE"/>
</dbReference>
<keyword evidence="3 7" id="KW-0853">WD repeat</keyword>
<evidence type="ECO:0000313" key="11">
    <source>
        <dbReference type="Proteomes" id="UP000751190"/>
    </source>
</evidence>
<dbReference type="OMA" id="GMVEYWR"/>
<evidence type="ECO:0000259" key="9">
    <source>
        <dbReference type="PROSITE" id="PS50072"/>
    </source>
</evidence>
<feature type="compositionally biased region" description="Low complexity" evidence="8">
    <location>
        <begin position="1"/>
        <end position="18"/>
    </location>
</feature>
<dbReference type="SUPFAM" id="SSF50891">
    <property type="entry name" value="Cyclophilin-like"/>
    <property type="match status" value="1"/>
</dbReference>
<dbReference type="GO" id="GO:0003755">
    <property type="term" value="F:peptidyl-prolyl cis-trans isomerase activity"/>
    <property type="evidence" value="ECO:0007669"/>
    <property type="project" value="UniProtKB-KW"/>
</dbReference>
<dbReference type="PANTHER" id="PTHR45625:SF4">
    <property type="entry name" value="PEPTIDYLPROLYL ISOMERASE DOMAIN AND WD REPEAT-CONTAINING PROTEIN 1"/>
    <property type="match status" value="1"/>
</dbReference>
<dbReference type="SMART" id="SM00320">
    <property type="entry name" value="WD40"/>
    <property type="match status" value="4"/>
</dbReference>
<dbReference type="CDD" id="cd01927">
    <property type="entry name" value="cyclophilin_WD40"/>
    <property type="match status" value="1"/>
</dbReference>
<dbReference type="GO" id="GO:0006457">
    <property type="term" value="P:protein folding"/>
    <property type="evidence" value="ECO:0007669"/>
    <property type="project" value="InterPro"/>
</dbReference>
<dbReference type="PANTHER" id="PTHR45625">
    <property type="entry name" value="PEPTIDYL-PROLYL CIS-TRANS ISOMERASE-RELATED"/>
    <property type="match status" value="1"/>
</dbReference>
<evidence type="ECO:0000256" key="5">
    <source>
        <dbReference type="ARBA" id="ARBA00023110"/>
    </source>
</evidence>
<dbReference type="Gene3D" id="2.40.100.10">
    <property type="entry name" value="Cyclophilin-like"/>
    <property type="match status" value="1"/>
</dbReference>
<evidence type="ECO:0000256" key="7">
    <source>
        <dbReference type="PROSITE-ProRule" id="PRU00221"/>
    </source>
</evidence>
<dbReference type="PROSITE" id="PS50294">
    <property type="entry name" value="WD_REPEATS_REGION"/>
    <property type="match status" value="2"/>
</dbReference>
<evidence type="ECO:0000256" key="6">
    <source>
        <dbReference type="ARBA" id="ARBA00023235"/>
    </source>
</evidence>
<keyword evidence="5" id="KW-0697">Rotamase</keyword>
<dbReference type="Pfam" id="PF00160">
    <property type="entry name" value="Pro_isomerase"/>
    <property type="match status" value="1"/>
</dbReference>
<dbReference type="OrthoDB" id="10264753at2759"/>
<dbReference type="Pfam" id="PF00400">
    <property type="entry name" value="WD40"/>
    <property type="match status" value="3"/>
</dbReference>
<dbReference type="PROSITE" id="PS00170">
    <property type="entry name" value="CSA_PPIASE_1"/>
    <property type="match status" value="1"/>
</dbReference>
<dbReference type="Proteomes" id="UP000751190">
    <property type="component" value="Unassembled WGS sequence"/>
</dbReference>
<dbReference type="InterPro" id="IPR001680">
    <property type="entry name" value="WD40_rpt"/>
</dbReference>
<keyword evidence="4" id="KW-0677">Repeat</keyword>
<dbReference type="InterPro" id="IPR015943">
    <property type="entry name" value="WD40/YVTN_repeat-like_dom_sf"/>
</dbReference>
<dbReference type="InterPro" id="IPR036322">
    <property type="entry name" value="WD40_repeat_dom_sf"/>
</dbReference>
<organism evidence="10 11">
    <name type="scientific">Diacronema lutheri</name>
    <name type="common">Unicellular marine alga</name>
    <name type="synonym">Monochrysis lutheri</name>
    <dbReference type="NCBI Taxonomy" id="2081491"/>
    <lineage>
        <taxon>Eukaryota</taxon>
        <taxon>Haptista</taxon>
        <taxon>Haptophyta</taxon>
        <taxon>Pavlovophyceae</taxon>
        <taxon>Pavlovales</taxon>
        <taxon>Pavlovaceae</taxon>
        <taxon>Diacronema</taxon>
    </lineage>
</organism>
<evidence type="ECO:0000313" key="10">
    <source>
        <dbReference type="EMBL" id="KAG8460999.1"/>
    </source>
</evidence>
<evidence type="ECO:0000256" key="4">
    <source>
        <dbReference type="ARBA" id="ARBA00022737"/>
    </source>
</evidence>
<name>A0A8J5XHL8_DIALT</name>
<evidence type="ECO:0000256" key="8">
    <source>
        <dbReference type="SAM" id="MobiDB-lite"/>
    </source>
</evidence>
<dbReference type="SUPFAM" id="SSF50978">
    <property type="entry name" value="WD40 repeat-like"/>
    <property type="match status" value="1"/>
</dbReference>
<dbReference type="PROSITE" id="PS50072">
    <property type="entry name" value="CSA_PPIASE_2"/>
    <property type="match status" value="1"/>
</dbReference>
<dbReference type="GO" id="GO:0005634">
    <property type="term" value="C:nucleus"/>
    <property type="evidence" value="ECO:0007669"/>
    <property type="project" value="UniProtKB-ARBA"/>
</dbReference>
<dbReference type="PROSITE" id="PS50082">
    <property type="entry name" value="WD_REPEATS_2"/>
    <property type="match status" value="3"/>
</dbReference>
<gene>
    <name evidence="10" type="ORF">KFE25_010750</name>
</gene>
<dbReference type="InterPro" id="IPR020892">
    <property type="entry name" value="Cyclophilin-type_PPIase_CS"/>
</dbReference>
<sequence length="660" mass="70474">MPDDTGAPTDEAGAPADADAAEPPRKQPRCAPDDAAYEQLYLDALPCADMYERSYMHRDVVTHIAVAPTGFVLTASRDGQVKFWKKGAVGIEFVKNFRAHLASINALALSHDGTSLATTSDDCSIKVFDVLAFDMVSWIKANGFVPGAAEFISPSGSSRTLLAVSDRQSPAIWLYNTNKPADTPPLAVVRVHRAPVVLIRYNAPLDAVISTDGKGLLEYWSADVDAGSAATAATAADVDADAYADADAPSGAAGAAGATVEAEARLPASAAFAYKSETDLYELAKAKAVALSLAFSPDGRSFATTSTDWQVRVWHFSTGKLARVYDESIGALQAAQRASAGLPHALDAFDFGRRLAVEKELRALPPELMPPSTAVFDASGTFLLYPSLLGVKVISLRSNRLVRVLGKVESSERFVSLALHQDRRDGRARALTGGAAAAPVSASPVGDPTLFAAAFKRGRFFLVSRREPDEPEDEMAAGRDVFNEKPTRDELALTAAHQPVAAPGAGSAAVVATSLGEIHIKLFAQECPRTVENFMTHARNGYYDGVLFHRVIKGFMLQTGDPLGDGTGGTSIWGGEFEDEFHRSLRHDRPFTVSMANAGPGTNGSQFFITTVPTPWLDNKHTVFGRVVKGMDVCLAIEKVKCNRHDRPVEDVKILGVSAD</sequence>
<keyword evidence="11" id="KW-1185">Reference proteome</keyword>
<dbReference type="InterPro" id="IPR044666">
    <property type="entry name" value="Cyclophilin_A-like"/>
</dbReference>
<feature type="region of interest" description="Disordered" evidence="8">
    <location>
        <begin position="1"/>
        <end position="30"/>
    </location>
</feature>
<dbReference type="AlphaFoldDB" id="A0A8J5XHL8"/>
<feature type="repeat" description="WD" evidence="7">
    <location>
        <begin position="283"/>
        <end position="324"/>
    </location>
</feature>
<dbReference type="EC" id="5.2.1.8" evidence="2"/>
<feature type="domain" description="PPIase cyclophilin-type" evidence="9">
    <location>
        <begin position="513"/>
        <end position="659"/>
    </location>
</feature>
<keyword evidence="6" id="KW-0413">Isomerase</keyword>
<comment type="caution">
    <text evidence="10">The sequence shown here is derived from an EMBL/GenBank/DDBJ whole genome shotgun (WGS) entry which is preliminary data.</text>
</comment>
<dbReference type="FunFam" id="2.40.100.10:FF:000003">
    <property type="entry name" value="Peptidylprolyl isomerase domain and WD repeat-containing 1"/>
    <property type="match status" value="1"/>
</dbReference>
<dbReference type="InterPro" id="IPR002130">
    <property type="entry name" value="Cyclophilin-type_PPIase_dom"/>
</dbReference>
<proteinExistence type="predicted"/>
<feature type="repeat" description="WD" evidence="7">
    <location>
        <begin position="54"/>
        <end position="85"/>
    </location>
</feature>
<reference evidence="10" key="1">
    <citation type="submission" date="2021-05" db="EMBL/GenBank/DDBJ databases">
        <title>The genome of the haptophyte Pavlova lutheri (Diacronema luteri, Pavlovales) - a model for lipid biosynthesis in eukaryotic algae.</title>
        <authorList>
            <person name="Hulatt C.J."/>
            <person name="Posewitz M.C."/>
        </authorList>
    </citation>
    <scope>NUCLEOTIDE SEQUENCE</scope>
    <source>
        <strain evidence="10">NIVA-4/92</strain>
    </source>
</reference>
<dbReference type="Gene3D" id="2.130.10.10">
    <property type="entry name" value="YVTN repeat-like/Quinoprotein amine dehydrogenase"/>
    <property type="match status" value="2"/>
</dbReference>
<comment type="catalytic activity">
    <reaction evidence="1">
        <text>[protein]-peptidylproline (omega=180) = [protein]-peptidylproline (omega=0)</text>
        <dbReference type="Rhea" id="RHEA:16237"/>
        <dbReference type="Rhea" id="RHEA-COMP:10747"/>
        <dbReference type="Rhea" id="RHEA-COMP:10748"/>
        <dbReference type="ChEBI" id="CHEBI:83833"/>
        <dbReference type="ChEBI" id="CHEBI:83834"/>
        <dbReference type="EC" id="5.2.1.8"/>
    </reaction>
</comment>
<dbReference type="InterPro" id="IPR029000">
    <property type="entry name" value="Cyclophilin-like_dom_sf"/>
</dbReference>